<dbReference type="GO" id="GO:0003677">
    <property type="term" value="F:DNA binding"/>
    <property type="evidence" value="ECO:0007669"/>
    <property type="project" value="InterPro"/>
</dbReference>
<keyword evidence="4" id="KW-0539">Nucleus</keyword>
<proteinExistence type="inferred from homology"/>
<dbReference type="PANTHER" id="PTHR13946:SF16">
    <property type="entry name" value="DNA-DIRECTED RNA POLYMERASE II SUBUNIT RPB11"/>
    <property type="match status" value="1"/>
</dbReference>
<organism evidence="8 9">
    <name type="scientific">Synchytrium endobioticum</name>
    <dbReference type="NCBI Taxonomy" id="286115"/>
    <lineage>
        <taxon>Eukaryota</taxon>
        <taxon>Fungi</taxon>
        <taxon>Fungi incertae sedis</taxon>
        <taxon>Chytridiomycota</taxon>
        <taxon>Chytridiomycota incertae sedis</taxon>
        <taxon>Chytridiomycetes</taxon>
        <taxon>Synchytriales</taxon>
        <taxon>Synchytriaceae</taxon>
        <taxon>Synchytrium</taxon>
    </lineage>
</organism>
<dbReference type="Proteomes" id="UP000320475">
    <property type="component" value="Unassembled WGS sequence"/>
</dbReference>
<comment type="similarity">
    <text evidence="5">Belongs to the archaeal Rpo11/eukaryotic RPB11/RPC19 RNA polymerase subunit family.</text>
</comment>
<dbReference type="CDD" id="cd06926">
    <property type="entry name" value="RNAP_II_RPB11"/>
    <property type="match status" value="1"/>
</dbReference>
<dbReference type="InterPro" id="IPR036603">
    <property type="entry name" value="RBP11-like"/>
</dbReference>
<evidence type="ECO:0000313" key="7">
    <source>
        <dbReference type="EMBL" id="TPX40851.1"/>
    </source>
</evidence>
<comment type="caution">
    <text evidence="8">The sequence shown here is derived from an EMBL/GenBank/DDBJ whole genome shotgun (WGS) entry which is preliminary data.</text>
</comment>
<keyword evidence="2 8" id="KW-0240">DNA-directed RNA polymerase</keyword>
<name>A0A507DPG8_9FUNG</name>
<dbReference type="GO" id="GO:0046983">
    <property type="term" value="F:protein dimerization activity"/>
    <property type="evidence" value="ECO:0007669"/>
    <property type="project" value="InterPro"/>
</dbReference>
<evidence type="ECO:0000259" key="6">
    <source>
        <dbReference type="Pfam" id="PF13656"/>
    </source>
</evidence>
<dbReference type="VEuPathDB" id="FungiDB:SeMB42_g00936"/>
<dbReference type="GO" id="GO:0006366">
    <property type="term" value="P:transcription by RNA polymerase II"/>
    <property type="evidence" value="ECO:0007669"/>
    <property type="project" value="InterPro"/>
</dbReference>
<dbReference type="Gene3D" id="3.30.1360.10">
    <property type="entry name" value="RNA polymerase, RBP11-like subunit"/>
    <property type="match status" value="1"/>
</dbReference>
<dbReference type="OrthoDB" id="10248581at2759"/>
<evidence type="ECO:0000256" key="4">
    <source>
        <dbReference type="ARBA" id="ARBA00023242"/>
    </source>
</evidence>
<evidence type="ECO:0000256" key="3">
    <source>
        <dbReference type="ARBA" id="ARBA00023163"/>
    </source>
</evidence>
<dbReference type="Proteomes" id="UP000317494">
    <property type="component" value="Unassembled WGS sequence"/>
</dbReference>
<feature type="domain" description="DNA-directed RNA polymerase RBP11-like dimerisation" evidence="6">
    <location>
        <begin position="33"/>
        <end position="105"/>
    </location>
</feature>
<dbReference type="InterPro" id="IPR022905">
    <property type="entry name" value="Rpo11-like"/>
</dbReference>
<dbReference type="EMBL" id="QEAN01000021">
    <property type="protein sequence ID" value="TPX53145.1"/>
    <property type="molecule type" value="Genomic_DNA"/>
</dbReference>
<dbReference type="EMBL" id="QEAM01000357">
    <property type="protein sequence ID" value="TPX40851.1"/>
    <property type="molecule type" value="Genomic_DNA"/>
</dbReference>
<evidence type="ECO:0000256" key="5">
    <source>
        <dbReference type="ARBA" id="ARBA00025751"/>
    </source>
</evidence>
<dbReference type="PROSITE" id="PS01154">
    <property type="entry name" value="RNA_POL_L_13KD"/>
    <property type="match status" value="1"/>
</dbReference>
<evidence type="ECO:0000256" key="1">
    <source>
        <dbReference type="ARBA" id="ARBA00004123"/>
    </source>
</evidence>
<evidence type="ECO:0000256" key="2">
    <source>
        <dbReference type="ARBA" id="ARBA00022478"/>
    </source>
</evidence>
<dbReference type="GO" id="GO:0003899">
    <property type="term" value="F:DNA-directed RNA polymerase activity"/>
    <property type="evidence" value="ECO:0007669"/>
    <property type="project" value="InterPro"/>
</dbReference>
<protein>
    <submittedName>
        <fullName evidence="8">DNA-directed RNA polymerase</fullName>
    </submittedName>
</protein>
<evidence type="ECO:0000313" key="10">
    <source>
        <dbReference type="Proteomes" id="UP000320475"/>
    </source>
</evidence>
<evidence type="ECO:0000313" key="9">
    <source>
        <dbReference type="Proteomes" id="UP000317494"/>
    </source>
</evidence>
<dbReference type="PANTHER" id="PTHR13946">
    <property type="entry name" value="DNA-DIRECTED RNA POLYMERASE I,II,III"/>
    <property type="match status" value="1"/>
</dbReference>
<sequence>MANNQPDRFESFILPDGHPKITVTPDTKIPNSATIVIYKEDHTIANLIKTQLLKDKRVLFAGYKIPHPLEYDVVMRIQTTGATNPLDVLMLAITALQTQITRLKSDFEMSVHQFKERTLEMGAPNAEYANAL</sequence>
<dbReference type="InterPro" id="IPR037685">
    <property type="entry name" value="RBP11"/>
</dbReference>
<dbReference type="AlphaFoldDB" id="A0A507DPG8"/>
<gene>
    <name evidence="8" type="primary">SENM936</name>
    <name evidence="7" type="ORF">SeLEV6574_g06379</name>
    <name evidence="8" type="ORF">SeMB42_g00936</name>
</gene>
<dbReference type="SUPFAM" id="SSF55257">
    <property type="entry name" value="RBP11-like subunits of RNA polymerase"/>
    <property type="match status" value="1"/>
</dbReference>
<dbReference type="InterPro" id="IPR009025">
    <property type="entry name" value="RBP11-like_dimer"/>
</dbReference>
<dbReference type="InterPro" id="IPR008193">
    <property type="entry name" value="RNA_pol_Rpb11_13-16kDa_CS"/>
</dbReference>
<reference evidence="9 10" key="1">
    <citation type="journal article" date="2019" name="Sci. Rep.">
        <title>Comparative genomics of chytrid fungi reveal insights into the obligate biotrophic and pathogenic lifestyle of Synchytrium endobioticum.</title>
        <authorList>
            <person name="van de Vossenberg B.T.L.H."/>
            <person name="Warris S."/>
            <person name="Nguyen H.D.T."/>
            <person name="van Gent-Pelzer M.P.E."/>
            <person name="Joly D.L."/>
            <person name="van de Geest H.C."/>
            <person name="Bonants P.J.M."/>
            <person name="Smith D.S."/>
            <person name="Levesque C.A."/>
            <person name="van der Lee T.A.J."/>
        </authorList>
    </citation>
    <scope>NUCLEOTIDE SEQUENCE [LARGE SCALE GENOMIC DNA]</scope>
    <source>
        <strain evidence="7 10">LEV6574</strain>
        <strain evidence="8 9">MB42</strain>
    </source>
</reference>
<dbReference type="STRING" id="286115.A0A507DPG8"/>
<dbReference type="HAMAP" id="MF_00261">
    <property type="entry name" value="RNApol_arch_Rpo11"/>
    <property type="match status" value="1"/>
</dbReference>
<evidence type="ECO:0000313" key="8">
    <source>
        <dbReference type="EMBL" id="TPX53145.1"/>
    </source>
</evidence>
<comment type="subcellular location">
    <subcellularLocation>
        <location evidence="1">Nucleus</location>
    </subcellularLocation>
</comment>
<dbReference type="Pfam" id="PF13656">
    <property type="entry name" value="RNA_pol_L_2"/>
    <property type="match status" value="1"/>
</dbReference>
<dbReference type="GO" id="GO:0005665">
    <property type="term" value="C:RNA polymerase II, core complex"/>
    <property type="evidence" value="ECO:0007669"/>
    <property type="project" value="InterPro"/>
</dbReference>
<keyword evidence="9" id="KW-1185">Reference proteome</keyword>
<keyword evidence="3" id="KW-0804">Transcription</keyword>
<accession>A0A507DPG8</accession>